<dbReference type="InParanoid" id="Q6CXJ5"/>
<dbReference type="InterPro" id="IPR048333">
    <property type="entry name" value="HA2_WH"/>
</dbReference>
<evidence type="ECO:0000256" key="2">
    <source>
        <dbReference type="ARBA" id="ARBA00012552"/>
    </source>
</evidence>
<feature type="domain" description="Helicase C-terminal" evidence="15">
    <location>
        <begin position="547"/>
        <end position="730"/>
    </location>
</feature>
<evidence type="ECO:0000256" key="7">
    <source>
        <dbReference type="ARBA" id="ARBA00022840"/>
    </source>
</evidence>
<comment type="similarity">
    <text evidence="10">Belongs to the DEAD box helicase family. DEAH subfamily. PRP16 sub-subfamily.</text>
</comment>
<protein>
    <recommendedName>
        <fullName evidence="12">Pre-mRNA-splicing factor ATP-dependent RNA helicase PRP16</fullName>
        <ecNumber evidence="2">3.6.4.13</ecNumber>
    </recommendedName>
</protein>
<dbReference type="PROSITE" id="PS51192">
    <property type="entry name" value="HELICASE_ATP_BIND_1"/>
    <property type="match status" value="1"/>
</dbReference>
<dbReference type="SMART" id="SM00490">
    <property type="entry name" value="HELICc"/>
    <property type="match status" value="1"/>
</dbReference>
<dbReference type="Pfam" id="PF07717">
    <property type="entry name" value="OB_NTP_bind"/>
    <property type="match status" value="1"/>
</dbReference>
<sequence>MNAELQEWIQQNTESRVTEKFVETLRQIARIHKDVNKFIGGAKALGKFKGKDEFLKQLFEKLQAHKQSPKPESAAVPARTIRKKFVVKLPLDDKEDDDEDELSTVKVQVKPKFNKPLTLKRITKQTAAKLNEFSENTEPVVMVKKEEATKGTLIDAEGSDVEDIKDAKDFTAQDRNWYDNDDDFDNVIHDDEYIPAQQDPYEGGDRELDLNEPEIQLTSLSLNERKTIIPPFLLDFHDQSGELAIVGALDMSSNANKGIADPIRNPESDFSINARRGSKLVAMRRIHRDRKSKSQNATELKGSALGKVLGVKQDSSTDAQTKQPNQPIAIKEKEQSFEEIQAVRRSLPAYKVRHDLMRHIRDNQITVVIGETGSGKTTQLAQFLYEDGFTANGRMIGCTQPRRVAAVSVAERVSKEMDTPIGVKVGYSIRFEDQTSDSTKIKFMTDGILLREAMIDPLLEKYSCIIMDEAHERSLNTDVLLGIFKTLLARRHDLKLVVTSATMNADKFSQFFGNAPQYFIPGKTFPVEIIYTNHPVPDYVESAVQKALDIHLSTPISNGDILIFMTGQEDIEATCSTIIERLTEIYTKKYGANYEEQLADVQVLPIYSSLPADVQGRIFQRQEQNVRKIVVATNIAETSLTVDGIKYVIDCGYSKLKVYNPKIGLDSLRITPISLANANQRSGRAGRTGPGIAYRLFTHDSAMEDMYPQAIPEIQRTNLANTLLQLKSLNINNLSKFPFIDPPPSQNLMTSLYDLWALEALDNFGHLTKLGRLMGAFPLQPFLSRVLISASQYGCTEEMLTIVSMLSVPSVFYRPKEREEESDQARSRFFIPESDHLTLLNVYAQWKANRYSAHWCNSRFLQFRSLQRAKDIREQLLYVIRKLNLPMASSGSDWAPIRKCLCTGYIQQTAKLSGLGKYVHLKTGMDLKVHPTSALFGLGDLPAYVVYHELLMTTKEYINVVTAVDPLWLMEYSGIFYHIKRRKEQSYQFGLNSSLNNDDQDHQDKIDLQIEKLRLNAKDKLERLETDKSSAALNKTNSIEMRRTTNERQEQPAVRIGIKRRRPF</sequence>
<evidence type="ECO:0000256" key="6">
    <source>
        <dbReference type="ARBA" id="ARBA00022806"/>
    </source>
</evidence>
<dbReference type="KEGG" id="kla:KLLA0_A07733g"/>
<keyword evidence="17" id="KW-1185">Reference proteome</keyword>
<keyword evidence="5" id="KW-0378">Hydrolase</keyword>
<evidence type="ECO:0000256" key="4">
    <source>
        <dbReference type="ARBA" id="ARBA00022741"/>
    </source>
</evidence>
<dbReference type="EC" id="3.6.4.13" evidence="2"/>
<dbReference type="STRING" id="284590.Q6CXJ5"/>
<dbReference type="InterPro" id="IPR007502">
    <property type="entry name" value="Helicase-assoc_dom"/>
</dbReference>
<evidence type="ECO:0000256" key="11">
    <source>
        <dbReference type="ARBA" id="ARBA00047984"/>
    </source>
</evidence>
<feature type="region of interest" description="Disordered" evidence="13">
    <location>
        <begin position="1026"/>
        <end position="1064"/>
    </location>
</feature>
<name>Q6CXJ5_KLULA</name>
<evidence type="ECO:0000256" key="1">
    <source>
        <dbReference type="ARBA" id="ARBA00004123"/>
    </source>
</evidence>
<dbReference type="GO" id="GO:0000398">
    <property type="term" value="P:mRNA splicing, via spliceosome"/>
    <property type="evidence" value="ECO:0007669"/>
    <property type="project" value="UniProtKB-ARBA"/>
</dbReference>
<feature type="compositionally biased region" description="Polar residues" evidence="13">
    <location>
        <begin position="1029"/>
        <end position="1039"/>
    </location>
</feature>
<dbReference type="AlphaFoldDB" id="Q6CXJ5"/>
<dbReference type="Pfam" id="PF00271">
    <property type="entry name" value="Helicase_C"/>
    <property type="match status" value="1"/>
</dbReference>
<dbReference type="FunFam" id="3.40.50.300:FF:000007">
    <property type="entry name" value="Pre-mRNA-splicing factor ATP-dependent RNA helicase"/>
    <property type="match status" value="1"/>
</dbReference>
<keyword evidence="6" id="KW-0347">Helicase</keyword>
<gene>
    <name evidence="16" type="ORF">KLLA0_A07733g</name>
</gene>
<dbReference type="PROSITE" id="PS51194">
    <property type="entry name" value="HELICASE_CTER"/>
    <property type="match status" value="1"/>
</dbReference>
<dbReference type="eggNOG" id="KOG0924">
    <property type="taxonomic scope" value="Eukaryota"/>
</dbReference>
<proteinExistence type="inferred from homology"/>
<evidence type="ECO:0000313" key="17">
    <source>
        <dbReference type="Proteomes" id="UP000000598"/>
    </source>
</evidence>
<dbReference type="FunFam" id="3.40.50.300:FF:000615">
    <property type="entry name" value="pre-mRNA-splicing factor ATP-dependent RNA helicase DEAH7"/>
    <property type="match status" value="1"/>
</dbReference>
<keyword evidence="7" id="KW-0067">ATP-binding</keyword>
<keyword evidence="8" id="KW-0508">mRNA splicing</keyword>
<dbReference type="GO" id="GO:0005681">
    <property type="term" value="C:spliceosomal complex"/>
    <property type="evidence" value="ECO:0007669"/>
    <property type="project" value="UniProtKB-ARBA"/>
</dbReference>
<dbReference type="Pfam" id="PF21010">
    <property type="entry name" value="HA2_C"/>
    <property type="match status" value="1"/>
</dbReference>
<evidence type="ECO:0000256" key="8">
    <source>
        <dbReference type="ARBA" id="ARBA00023187"/>
    </source>
</evidence>
<dbReference type="FunFam" id="1.20.120.1080:FF:000018">
    <property type="entry name" value="Pre-mRNA-splicing factor ATP-dependent RNA helicase prp16"/>
    <property type="match status" value="1"/>
</dbReference>
<evidence type="ECO:0000256" key="13">
    <source>
        <dbReference type="SAM" id="MobiDB-lite"/>
    </source>
</evidence>
<organism evidence="16 17">
    <name type="scientific">Kluyveromyces lactis (strain ATCC 8585 / CBS 2359 / DSM 70799 / NBRC 1267 / NRRL Y-1140 / WM37)</name>
    <name type="common">Yeast</name>
    <name type="synonym">Candida sphaerica</name>
    <dbReference type="NCBI Taxonomy" id="284590"/>
    <lineage>
        <taxon>Eukaryota</taxon>
        <taxon>Fungi</taxon>
        <taxon>Dikarya</taxon>
        <taxon>Ascomycota</taxon>
        <taxon>Saccharomycotina</taxon>
        <taxon>Saccharomycetes</taxon>
        <taxon>Saccharomycetales</taxon>
        <taxon>Saccharomycetaceae</taxon>
        <taxon>Kluyveromyces</taxon>
    </lineage>
</organism>
<keyword evidence="4" id="KW-0547">Nucleotide-binding</keyword>
<dbReference type="SUPFAM" id="SSF52540">
    <property type="entry name" value="P-loop containing nucleoside triphosphate hydrolases"/>
    <property type="match status" value="1"/>
</dbReference>
<keyword evidence="9" id="KW-0539">Nucleus</keyword>
<dbReference type="SMART" id="SM00847">
    <property type="entry name" value="HA2"/>
    <property type="match status" value="1"/>
</dbReference>
<evidence type="ECO:0000256" key="3">
    <source>
        <dbReference type="ARBA" id="ARBA00022664"/>
    </source>
</evidence>
<keyword evidence="3" id="KW-0507">mRNA processing</keyword>
<evidence type="ECO:0000256" key="5">
    <source>
        <dbReference type="ARBA" id="ARBA00022801"/>
    </source>
</evidence>
<dbReference type="PANTHER" id="PTHR18934">
    <property type="entry name" value="ATP-DEPENDENT RNA HELICASE"/>
    <property type="match status" value="1"/>
</dbReference>
<evidence type="ECO:0000256" key="10">
    <source>
        <dbReference type="ARBA" id="ARBA00038040"/>
    </source>
</evidence>
<evidence type="ECO:0000259" key="15">
    <source>
        <dbReference type="PROSITE" id="PS51194"/>
    </source>
</evidence>
<evidence type="ECO:0000313" key="16">
    <source>
        <dbReference type="EMBL" id="CAH02932.1"/>
    </source>
</evidence>
<dbReference type="Pfam" id="PF04408">
    <property type="entry name" value="WHD_HA2"/>
    <property type="match status" value="1"/>
</dbReference>
<dbReference type="InterPro" id="IPR002464">
    <property type="entry name" value="DNA/RNA_helicase_DEAH_CS"/>
</dbReference>
<dbReference type="SMART" id="SM00487">
    <property type="entry name" value="DEXDc"/>
    <property type="match status" value="1"/>
</dbReference>
<dbReference type="GO" id="GO:0022613">
    <property type="term" value="P:ribonucleoprotein complex biogenesis"/>
    <property type="evidence" value="ECO:0007669"/>
    <property type="project" value="UniProtKB-ARBA"/>
</dbReference>
<comment type="catalytic activity">
    <reaction evidence="11">
        <text>ATP + H2O = ADP + phosphate + H(+)</text>
        <dbReference type="Rhea" id="RHEA:13065"/>
        <dbReference type="ChEBI" id="CHEBI:15377"/>
        <dbReference type="ChEBI" id="CHEBI:15378"/>
        <dbReference type="ChEBI" id="CHEBI:30616"/>
        <dbReference type="ChEBI" id="CHEBI:43474"/>
        <dbReference type="ChEBI" id="CHEBI:456216"/>
        <dbReference type="EC" id="3.6.4.13"/>
    </reaction>
</comment>
<accession>Q6CXJ5</accession>
<dbReference type="InterPro" id="IPR001650">
    <property type="entry name" value="Helicase_C-like"/>
</dbReference>
<evidence type="ECO:0000256" key="9">
    <source>
        <dbReference type="ARBA" id="ARBA00023242"/>
    </source>
</evidence>
<reference evidence="16 17" key="1">
    <citation type="journal article" date="2004" name="Nature">
        <title>Genome evolution in yeasts.</title>
        <authorList>
            <consortium name="Genolevures"/>
            <person name="Dujon B."/>
            <person name="Sherman D."/>
            <person name="Fischer G."/>
            <person name="Durrens P."/>
            <person name="Casaregola S."/>
            <person name="Lafontaine I."/>
            <person name="de Montigny J."/>
            <person name="Marck C."/>
            <person name="Neuveglise C."/>
            <person name="Talla E."/>
            <person name="Goffard N."/>
            <person name="Frangeul L."/>
            <person name="Aigle M."/>
            <person name="Anthouard V."/>
            <person name="Babour A."/>
            <person name="Barbe V."/>
            <person name="Barnay S."/>
            <person name="Blanchin S."/>
            <person name="Beckerich J.M."/>
            <person name="Beyne E."/>
            <person name="Bleykasten C."/>
            <person name="Boisrame A."/>
            <person name="Boyer J."/>
            <person name="Cattolico L."/>
            <person name="Confanioleri F."/>
            <person name="de Daruvar A."/>
            <person name="Despons L."/>
            <person name="Fabre E."/>
            <person name="Fairhead C."/>
            <person name="Ferry-Dumazet H."/>
            <person name="Groppi A."/>
            <person name="Hantraye F."/>
            <person name="Hennequin C."/>
            <person name="Jauniaux N."/>
            <person name="Joyet P."/>
            <person name="Kachouri R."/>
            <person name="Kerrest A."/>
            <person name="Koszul R."/>
            <person name="Lemaire M."/>
            <person name="Lesur I."/>
            <person name="Ma L."/>
            <person name="Muller H."/>
            <person name="Nicaud J.M."/>
            <person name="Nikolski M."/>
            <person name="Oztas S."/>
            <person name="Ozier-Kalogeropoulos O."/>
            <person name="Pellenz S."/>
            <person name="Potier S."/>
            <person name="Richard G.F."/>
            <person name="Straub M.L."/>
            <person name="Suleau A."/>
            <person name="Swennene D."/>
            <person name="Tekaia F."/>
            <person name="Wesolowski-Louvel M."/>
            <person name="Westhof E."/>
            <person name="Wirth B."/>
            <person name="Zeniou-Meyer M."/>
            <person name="Zivanovic I."/>
            <person name="Bolotin-Fukuhara M."/>
            <person name="Thierry A."/>
            <person name="Bouchier C."/>
            <person name="Caudron B."/>
            <person name="Scarpelli C."/>
            <person name="Gaillardin C."/>
            <person name="Weissenbach J."/>
            <person name="Wincker P."/>
            <person name="Souciet J.L."/>
        </authorList>
    </citation>
    <scope>NUCLEOTIDE SEQUENCE [LARGE SCALE GENOMIC DNA]</scope>
    <source>
        <strain evidence="17">ATCC 8585 / CBS 2359 / DSM 70799 / NBRC 1267 / NRRL Y-1140 / WM37</strain>
    </source>
</reference>
<dbReference type="GO" id="GO:0005524">
    <property type="term" value="F:ATP binding"/>
    <property type="evidence" value="ECO:0007669"/>
    <property type="project" value="UniProtKB-KW"/>
</dbReference>
<dbReference type="GO" id="GO:0016787">
    <property type="term" value="F:hydrolase activity"/>
    <property type="evidence" value="ECO:0007669"/>
    <property type="project" value="UniProtKB-KW"/>
</dbReference>
<dbReference type="GO" id="GO:0071826">
    <property type="term" value="P:protein-RNA complex organization"/>
    <property type="evidence" value="ECO:0007669"/>
    <property type="project" value="UniProtKB-ARBA"/>
</dbReference>
<evidence type="ECO:0000256" key="12">
    <source>
        <dbReference type="ARBA" id="ARBA00070009"/>
    </source>
</evidence>
<dbReference type="GO" id="GO:0003723">
    <property type="term" value="F:RNA binding"/>
    <property type="evidence" value="ECO:0007669"/>
    <property type="project" value="TreeGrafter"/>
</dbReference>
<dbReference type="OMA" id="CSLYDLW"/>
<dbReference type="Pfam" id="PF00270">
    <property type="entry name" value="DEAD"/>
    <property type="match status" value="1"/>
</dbReference>
<dbReference type="InterPro" id="IPR027417">
    <property type="entry name" value="P-loop_NTPase"/>
</dbReference>
<evidence type="ECO:0000259" key="14">
    <source>
        <dbReference type="PROSITE" id="PS51192"/>
    </source>
</evidence>
<dbReference type="CDD" id="cd18791">
    <property type="entry name" value="SF2_C_RHA"/>
    <property type="match status" value="1"/>
</dbReference>
<dbReference type="Gene3D" id="1.20.120.1080">
    <property type="match status" value="1"/>
</dbReference>
<dbReference type="FunCoup" id="Q6CXJ5">
    <property type="interactions" value="874"/>
</dbReference>
<dbReference type="Proteomes" id="UP000000598">
    <property type="component" value="Chromosome A"/>
</dbReference>
<feature type="domain" description="Helicase ATP-binding" evidence="14">
    <location>
        <begin position="357"/>
        <end position="521"/>
    </location>
</feature>
<dbReference type="GO" id="GO:0034458">
    <property type="term" value="F:3'-5' RNA helicase activity"/>
    <property type="evidence" value="ECO:0007669"/>
    <property type="project" value="TreeGrafter"/>
</dbReference>
<dbReference type="Gene3D" id="3.40.50.300">
    <property type="entry name" value="P-loop containing nucleotide triphosphate hydrolases"/>
    <property type="match status" value="2"/>
</dbReference>
<comment type="subcellular location">
    <subcellularLocation>
        <location evidence="1">Nucleus</location>
    </subcellularLocation>
</comment>
<dbReference type="PANTHER" id="PTHR18934:SF91">
    <property type="entry name" value="PRE-MRNA-SPLICING FACTOR ATP-DEPENDENT RNA HELICASE PRP16"/>
    <property type="match status" value="1"/>
</dbReference>
<dbReference type="InterPro" id="IPR014001">
    <property type="entry name" value="Helicase_ATP-bd"/>
</dbReference>
<feature type="compositionally biased region" description="Basic and acidic residues" evidence="13">
    <location>
        <begin position="1040"/>
        <end position="1050"/>
    </location>
</feature>
<dbReference type="InterPro" id="IPR011545">
    <property type="entry name" value="DEAD/DEAH_box_helicase_dom"/>
</dbReference>
<dbReference type="PaxDb" id="284590-Q6CXJ5"/>
<dbReference type="InterPro" id="IPR011709">
    <property type="entry name" value="DEAD-box_helicase_OB_fold"/>
</dbReference>
<dbReference type="PROSITE" id="PS00690">
    <property type="entry name" value="DEAH_ATP_HELICASE"/>
    <property type="match status" value="1"/>
</dbReference>
<dbReference type="HOGENOM" id="CLU_001832_6_3_1"/>
<dbReference type="EMBL" id="CR382121">
    <property type="protein sequence ID" value="CAH02932.1"/>
    <property type="molecule type" value="Genomic_DNA"/>
</dbReference>